<dbReference type="Pfam" id="PF07369">
    <property type="entry name" value="DUF1488"/>
    <property type="match status" value="1"/>
</dbReference>
<reference evidence="1 2" key="1">
    <citation type="submission" date="2018-01" db="EMBL/GenBank/DDBJ databases">
        <title>Genomic Encyclopedia of Archaeal and Bacterial Type Strains, Phase II (KMG-II): from individual species to whole genera.</title>
        <authorList>
            <person name="Goeker M."/>
        </authorList>
    </citation>
    <scope>NUCLEOTIDE SEQUENCE [LARGE SCALE GENOMIC DNA]</scope>
    <source>
        <strain evidence="1 2">DSM 17023</strain>
    </source>
</reference>
<dbReference type="EMBL" id="PPCN01000003">
    <property type="protein sequence ID" value="POF32118.1"/>
    <property type="molecule type" value="Genomic_DNA"/>
</dbReference>
<evidence type="ECO:0000313" key="2">
    <source>
        <dbReference type="Proteomes" id="UP000236959"/>
    </source>
</evidence>
<gene>
    <name evidence="1" type="ORF">CLV41_10337</name>
</gene>
<accession>A0A2S3UWM4</accession>
<dbReference type="RefSeq" id="WP_103222076.1">
    <property type="nucleotide sequence ID" value="NZ_PPCN01000003.1"/>
</dbReference>
<dbReference type="AlphaFoldDB" id="A0A2S3UWM4"/>
<proteinExistence type="predicted"/>
<name>A0A2S3UWM4_9HYPH</name>
<protein>
    <submittedName>
        <fullName evidence="1">Uncharacterized protein DUF1488</fullName>
    </submittedName>
</protein>
<evidence type="ECO:0000313" key="1">
    <source>
        <dbReference type="EMBL" id="POF32118.1"/>
    </source>
</evidence>
<organism evidence="1 2">
    <name type="scientific">Roseibium marinum</name>
    <dbReference type="NCBI Taxonomy" id="281252"/>
    <lineage>
        <taxon>Bacteria</taxon>
        <taxon>Pseudomonadati</taxon>
        <taxon>Pseudomonadota</taxon>
        <taxon>Alphaproteobacteria</taxon>
        <taxon>Hyphomicrobiales</taxon>
        <taxon>Stappiaceae</taxon>
        <taxon>Roseibium</taxon>
    </lineage>
</organism>
<keyword evidence="2" id="KW-1185">Reference proteome</keyword>
<sequence length="88" mass="9798">MALNFPNQSRSFDPGRQSVRFTGYDGVFEISIFVQVDLLKTMTAKPLSDETLSLAAFDGVRDAVERQARKAYSRRRGATLILTAADIK</sequence>
<dbReference type="Proteomes" id="UP000236959">
    <property type="component" value="Unassembled WGS sequence"/>
</dbReference>
<comment type="caution">
    <text evidence="1">The sequence shown here is derived from an EMBL/GenBank/DDBJ whole genome shotgun (WGS) entry which is preliminary data.</text>
</comment>
<dbReference type="InterPro" id="IPR009962">
    <property type="entry name" value="DUF1488"/>
</dbReference>
<dbReference type="OrthoDB" id="7360668at2"/>